<feature type="chain" id="PRO_5046322026" description="GerMN domain-containing protein" evidence="2">
    <location>
        <begin position="32"/>
        <end position="201"/>
    </location>
</feature>
<reference evidence="4" key="1">
    <citation type="journal article" date="2019" name="Int. J. Syst. Evol. Microbiol.">
        <title>The Global Catalogue of Microorganisms (GCM) 10K type strain sequencing project: providing services to taxonomists for standard genome sequencing and annotation.</title>
        <authorList>
            <consortium name="The Broad Institute Genomics Platform"/>
            <consortium name="The Broad Institute Genome Sequencing Center for Infectious Disease"/>
            <person name="Wu L."/>
            <person name="Ma J."/>
        </authorList>
    </citation>
    <scope>NUCLEOTIDE SEQUENCE [LARGE SCALE GENOMIC DNA]</scope>
    <source>
        <strain evidence="4">CGMCC 4.7400</strain>
    </source>
</reference>
<dbReference type="EMBL" id="JBHTEB010000001">
    <property type="protein sequence ID" value="MFD0312911.1"/>
    <property type="molecule type" value="Genomic_DNA"/>
</dbReference>
<feature type="region of interest" description="Disordered" evidence="1">
    <location>
        <begin position="165"/>
        <end position="201"/>
    </location>
</feature>
<sequence>MTLRPRRAALLAAALCAATSCGIPTTGVVEAGVPASGVVPTVRVYLVADGTLVTVPRRIAAPVTVEAALEALLRGPTAQERRKGLTTALAPTAAIPAALPTSAVAPTGAPGQAEPAAELLTVTTATDRVSIALSPATGKLTDLAASQLLCTATDALHTAAPDAAPLPITLTTPNDHRTTHRSPRCPSPPLTRSQPPSPGRR</sequence>
<keyword evidence="2" id="KW-0732">Signal</keyword>
<gene>
    <name evidence="3" type="ORF">ACFQZ6_01425</name>
</gene>
<evidence type="ECO:0000256" key="2">
    <source>
        <dbReference type="SAM" id="SignalP"/>
    </source>
</evidence>
<dbReference type="Proteomes" id="UP001597023">
    <property type="component" value="Unassembled WGS sequence"/>
</dbReference>
<evidence type="ECO:0000313" key="3">
    <source>
        <dbReference type="EMBL" id="MFD0312911.1"/>
    </source>
</evidence>
<feature type="compositionally biased region" description="Pro residues" evidence="1">
    <location>
        <begin position="185"/>
        <end position="201"/>
    </location>
</feature>
<name>A0ABW2W0Q6_9ACTN</name>
<dbReference type="RefSeq" id="WP_381604490.1">
    <property type="nucleotide sequence ID" value="NZ_JBHTEB010000001.1"/>
</dbReference>
<dbReference type="PROSITE" id="PS51257">
    <property type="entry name" value="PROKAR_LIPOPROTEIN"/>
    <property type="match status" value="1"/>
</dbReference>
<organism evidence="3 4">
    <name type="scientific">Streptomyces flavalbus</name>
    <dbReference type="NCBI Taxonomy" id="2665155"/>
    <lineage>
        <taxon>Bacteria</taxon>
        <taxon>Bacillati</taxon>
        <taxon>Actinomycetota</taxon>
        <taxon>Actinomycetes</taxon>
        <taxon>Kitasatosporales</taxon>
        <taxon>Streptomycetaceae</taxon>
        <taxon>Streptomyces</taxon>
    </lineage>
</organism>
<proteinExistence type="predicted"/>
<evidence type="ECO:0000256" key="1">
    <source>
        <dbReference type="SAM" id="MobiDB-lite"/>
    </source>
</evidence>
<keyword evidence="4" id="KW-1185">Reference proteome</keyword>
<accession>A0ABW2W0Q6</accession>
<comment type="caution">
    <text evidence="3">The sequence shown here is derived from an EMBL/GenBank/DDBJ whole genome shotgun (WGS) entry which is preliminary data.</text>
</comment>
<evidence type="ECO:0008006" key="5">
    <source>
        <dbReference type="Google" id="ProtNLM"/>
    </source>
</evidence>
<feature type="signal peptide" evidence="2">
    <location>
        <begin position="1"/>
        <end position="31"/>
    </location>
</feature>
<protein>
    <recommendedName>
        <fullName evidence="5">GerMN domain-containing protein</fullName>
    </recommendedName>
</protein>
<evidence type="ECO:0000313" key="4">
    <source>
        <dbReference type="Proteomes" id="UP001597023"/>
    </source>
</evidence>